<dbReference type="EMBL" id="NGFN01000128">
    <property type="protein sequence ID" value="OUD01280.1"/>
    <property type="molecule type" value="Genomic_DNA"/>
</dbReference>
<feature type="region of interest" description="Disordered" evidence="1">
    <location>
        <begin position="130"/>
        <end position="156"/>
    </location>
</feature>
<reference evidence="2 3" key="1">
    <citation type="submission" date="2017-05" db="EMBL/GenBank/DDBJ databases">
        <title>Biotechnological potential of actinobacteria isolated from South African environments.</title>
        <authorList>
            <person name="Le Roes-Hill M."/>
            <person name="Prins A."/>
            <person name="Durrell K.A."/>
        </authorList>
    </citation>
    <scope>NUCLEOTIDE SEQUENCE [LARGE SCALE GENOMIC DNA]</scope>
    <source>
        <strain evidence="2 3">HMC13</strain>
    </source>
</reference>
<dbReference type="AlphaFoldDB" id="A0A243S187"/>
<sequence>MTQARTAQPAGERAPVFGLITPEDWHRVPLLPADRREASVSALVKRQFAGVDDQPVVRRKAEEQLLGTAETAVGQGGVVLYLSFLEAGGIPLPASLLVSRLYEKFDGLDAVAALAGSGEVTLGRPCPPWGAWPGSGGRSGRSSRGCWAPNSRNSSR</sequence>
<name>A0A243S187_9ACTN</name>
<evidence type="ECO:0000313" key="3">
    <source>
        <dbReference type="Proteomes" id="UP000195105"/>
    </source>
</evidence>
<proteinExistence type="predicted"/>
<gene>
    <name evidence="2" type="ORF">CA983_20975</name>
</gene>
<accession>A0A243S187</accession>
<dbReference type="RefSeq" id="WP_086602454.1">
    <property type="nucleotide sequence ID" value="NZ_NGFN01000128.1"/>
</dbReference>
<comment type="caution">
    <text evidence="2">The sequence shown here is derived from an EMBL/GenBank/DDBJ whole genome shotgun (WGS) entry which is preliminary data.</text>
</comment>
<evidence type="ECO:0000256" key="1">
    <source>
        <dbReference type="SAM" id="MobiDB-lite"/>
    </source>
</evidence>
<keyword evidence="3" id="KW-1185">Reference proteome</keyword>
<organism evidence="2 3">
    <name type="scientific">Streptomyces swartbergensis</name>
    <dbReference type="NCBI Taxonomy" id="487165"/>
    <lineage>
        <taxon>Bacteria</taxon>
        <taxon>Bacillati</taxon>
        <taxon>Actinomycetota</taxon>
        <taxon>Actinomycetes</taxon>
        <taxon>Kitasatosporales</taxon>
        <taxon>Streptomycetaceae</taxon>
        <taxon>Streptomyces</taxon>
    </lineage>
</organism>
<dbReference type="Proteomes" id="UP000195105">
    <property type="component" value="Unassembled WGS sequence"/>
</dbReference>
<protein>
    <submittedName>
        <fullName evidence="2">Uncharacterized protein</fullName>
    </submittedName>
</protein>
<evidence type="ECO:0000313" key="2">
    <source>
        <dbReference type="EMBL" id="OUD01280.1"/>
    </source>
</evidence>